<protein>
    <recommendedName>
        <fullName evidence="2">Tox-PL domain-containing protein</fullName>
    </recommendedName>
</protein>
<dbReference type="EMBL" id="JAGSOG010000120">
    <property type="protein sequence ID" value="MBR7836012.1"/>
    <property type="molecule type" value="Genomic_DNA"/>
</dbReference>
<evidence type="ECO:0000313" key="3">
    <source>
        <dbReference type="EMBL" id="MBR7836012.1"/>
    </source>
</evidence>
<reference evidence="3" key="1">
    <citation type="submission" date="2021-04" db="EMBL/GenBank/DDBJ databases">
        <title>Genome based classification of Actinospica acidithermotolerans sp. nov., an actinobacterium isolated from an Indonesian hot spring.</title>
        <authorList>
            <person name="Kusuma A.B."/>
            <person name="Putra K.E."/>
            <person name="Nafisah S."/>
            <person name="Loh J."/>
            <person name="Nouioui I."/>
            <person name="Goodfellow M."/>
        </authorList>
    </citation>
    <scope>NUCLEOTIDE SEQUENCE</scope>
    <source>
        <strain evidence="3">CSCA 57</strain>
    </source>
</reference>
<dbReference type="InterPro" id="IPR028908">
    <property type="entry name" value="Tox-PL_dom"/>
</dbReference>
<dbReference type="Proteomes" id="UP000675781">
    <property type="component" value="Unassembled WGS sequence"/>
</dbReference>
<gene>
    <name evidence="3" type="ORF">KDL01_22240</name>
</gene>
<name>A0A941EQC6_9ACTN</name>
<evidence type="ECO:0000259" key="2">
    <source>
        <dbReference type="Pfam" id="PF15644"/>
    </source>
</evidence>
<evidence type="ECO:0000313" key="4">
    <source>
        <dbReference type="Proteomes" id="UP000675781"/>
    </source>
</evidence>
<dbReference type="RefSeq" id="WP_212530501.1">
    <property type="nucleotide sequence ID" value="NZ_JAGSOG010000120.1"/>
</dbReference>
<comment type="caution">
    <text evidence="3">The sequence shown here is derived from an EMBL/GenBank/DDBJ whole genome shotgun (WGS) entry which is preliminary data.</text>
</comment>
<evidence type="ECO:0000256" key="1">
    <source>
        <dbReference type="SAM" id="MobiDB-lite"/>
    </source>
</evidence>
<proteinExistence type="predicted"/>
<keyword evidence="4" id="KW-1185">Reference proteome</keyword>
<feature type="region of interest" description="Disordered" evidence="1">
    <location>
        <begin position="231"/>
        <end position="252"/>
    </location>
</feature>
<dbReference type="Pfam" id="PF15644">
    <property type="entry name" value="Gln_amidase"/>
    <property type="match status" value="1"/>
</dbReference>
<sequence length="383" mass="40197">MRGQIVHDYPTLKAGAQALSEFGTSVQQMGGQFRQIHQQLREHCAGDESGLGAAVWDATFDAADAGAHVLDQSGRVLGEMGARTDANTERMFSADREIADSITGVTRDLGHQGARENTHGIPRQPEASPDEHTELAGIGYGPPSTGLAPDLVRPYGGPGGLRHDDPKWQRAIELGFPMVVGGGFVVHADPRAGWVANGNDGGDAVPGRANNCADCARSFLASWYGEPTCAQPRAIDPGTGVDGPDDPEREGNENIVGFAGTGHAYEGSGAAGYRRLAAKLRAAGPGCAAIVQIDWPVTNPATGRPFVDPHTGTPVRDPRTGQIPISGGHAFNAANVDGSVVWVDMQTNTVSDQPIHTRPDPVNVWSITLDARGKPLRVGSLHA</sequence>
<feature type="region of interest" description="Disordered" evidence="1">
    <location>
        <begin position="111"/>
        <end position="147"/>
    </location>
</feature>
<dbReference type="AlphaFoldDB" id="A0A941EQC6"/>
<feature type="domain" description="Tox-PL" evidence="2">
    <location>
        <begin position="210"/>
        <end position="347"/>
    </location>
</feature>
<organism evidence="3 4">
    <name type="scientific">Actinospica durhamensis</name>
    <dbReference type="NCBI Taxonomy" id="1508375"/>
    <lineage>
        <taxon>Bacteria</taxon>
        <taxon>Bacillati</taxon>
        <taxon>Actinomycetota</taxon>
        <taxon>Actinomycetes</taxon>
        <taxon>Catenulisporales</taxon>
        <taxon>Actinospicaceae</taxon>
        <taxon>Actinospica</taxon>
    </lineage>
</organism>
<accession>A0A941EQC6</accession>